<evidence type="ECO:0000313" key="1">
    <source>
        <dbReference type="EMBL" id="KAG0445151.1"/>
    </source>
</evidence>
<protein>
    <submittedName>
        <fullName evidence="1">Uncharacterized protein</fullName>
    </submittedName>
</protein>
<gene>
    <name evidence="1" type="ORF">HPB47_019104</name>
</gene>
<evidence type="ECO:0000313" key="2">
    <source>
        <dbReference type="Proteomes" id="UP000805193"/>
    </source>
</evidence>
<accession>A0AC60QZP4</accession>
<dbReference type="EMBL" id="JABSTQ010000849">
    <property type="protein sequence ID" value="KAG0445151.1"/>
    <property type="molecule type" value="Genomic_DNA"/>
</dbReference>
<sequence>MASSQLGAPPGSATPLDPHDPVLTNPTVALAVKSFRNMRSAALTPVARRLRDIMLKRNPHVPPPQPAAADWTEVTIACPPLPAKAAVGGAKRMIPPGQLIRDTVGADILVLVGAVLAFLGSSITLLATYGNFSNPETRPLVLGMGPPLVGIGFVFCLLRLFFCKPQRLPGYRWCSKLCGRNAVHPRSARPPKVVAPS</sequence>
<keyword evidence="2" id="KW-1185">Reference proteome</keyword>
<proteinExistence type="predicted"/>
<organism evidence="1 2">
    <name type="scientific">Ixodes persulcatus</name>
    <name type="common">Taiga tick</name>
    <dbReference type="NCBI Taxonomy" id="34615"/>
    <lineage>
        <taxon>Eukaryota</taxon>
        <taxon>Metazoa</taxon>
        <taxon>Ecdysozoa</taxon>
        <taxon>Arthropoda</taxon>
        <taxon>Chelicerata</taxon>
        <taxon>Arachnida</taxon>
        <taxon>Acari</taxon>
        <taxon>Parasitiformes</taxon>
        <taxon>Ixodida</taxon>
        <taxon>Ixodoidea</taxon>
        <taxon>Ixodidae</taxon>
        <taxon>Ixodinae</taxon>
        <taxon>Ixodes</taxon>
    </lineage>
</organism>
<name>A0AC60QZP4_IXOPE</name>
<comment type="caution">
    <text evidence="1">The sequence shown here is derived from an EMBL/GenBank/DDBJ whole genome shotgun (WGS) entry which is preliminary data.</text>
</comment>
<reference evidence="1 2" key="1">
    <citation type="journal article" date="2020" name="Cell">
        <title>Large-Scale Comparative Analyses of Tick Genomes Elucidate Their Genetic Diversity and Vector Capacities.</title>
        <authorList>
            <consortium name="Tick Genome and Microbiome Consortium (TIGMIC)"/>
            <person name="Jia N."/>
            <person name="Wang J."/>
            <person name="Shi W."/>
            <person name="Du L."/>
            <person name="Sun Y."/>
            <person name="Zhan W."/>
            <person name="Jiang J.F."/>
            <person name="Wang Q."/>
            <person name="Zhang B."/>
            <person name="Ji P."/>
            <person name="Bell-Sakyi L."/>
            <person name="Cui X.M."/>
            <person name="Yuan T.T."/>
            <person name="Jiang B.G."/>
            <person name="Yang W.F."/>
            <person name="Lam T.T."/>
            <person name="Chang Q.C."/>
            <person name="Ding S.J."/>
            <person name="Wang X.J."/>
            <person name="Zhu J.G."/>
            <person name="Ruan X.D."/>
            <person name="Zhao L."/>
            <person name="Wei J.T."/>
            <person name="Ye R.Z."/>
            <person name="Que T.C."/>
            <person name="Du C.H."/>
            <person name="Zhou Y.H."/>
            <person name="Cheng J.X."/>
            <person name="Dai P.F."/>
            <person name="Guo W.B."/>
            <person name="Han X.H."/>
            <person name="Huang E.J."/>
            <person name="Li L.F."/>
            <person name="Wei W."/>
            <person name="Gao Y.C."/>
            <person name="Liu J.Z."/>
            <person name="Shao H.Z."/>
            <person name="Wang X."/>
            <person name="Wang C.C."/>
            <person name="Yang T.C."/>
            <person name="Huo Q.B."/>
            <person name="Li W."/>
            <person name="Chen H.Y."/>
            <person name="Chen S.E."/>
            <person name="Zhou L.G."/>
            <person name="Ni X.B."/>
            <person name="Tian J.H."/>
            <person name="Sheng Y."/>
            <person name="Liu T."/>
            <person name="Pan Y.S."/>
            <person name="Xia L.Y."/>
            <person name="Li J."/>
            <person name="Zhao F."/>
            <person name="Cao W.C."/>
        </authorList>
    </citation>
    <scope>NUCLEOTIDE SEQUENCE [LARGE SCALE GENOMIC DNA]</scope>
    <source>
        <strain evidence="1">Iper-2018</strain>
    </source>
</reference>
<dbReference type="Proteomes" id="UP000805193">
    <property type="component" value="Unassembled WGS sequence"/>
</dbReference>